<comment type="caution">
    <text evidence="2">The sequence shown here is derived from an EMBL/GenBank/DDBJ whole genome shotgun (WGS) entry which is preliminary data.</text>
</comment>
<dbReference type="Proteomes" id="UP000025171">
    <property type="component" value="Unassembled WGS sequence"/>
</dbReference>
<dbReference type="PANTHER" id="PTHR33823">
    <property type="entry name" value="RNA POLYMERASE-BINDING TRANSCRIPTION FACTOR DKSA-RELATED"/>
    <property type="match status" value="1"/>
</dbReference>
<dbReference type="OrthoDB" id="1121111at2"/>
<accession>A0A059FP99</accession>
<sequence length="84" mass="9617">MKTDTAPASPDCLYLTKKDEVQVRRRVLIERDRLLRRIEAALDRMDAGRYGLCTQCNGKIPLRQLEQDPARKECPECVEANTLA</sequence>
<dbReference type="PROSITE" id="PS51128">
    <property type="entry name" value="ZF_DKSA_2"/>
    <property type="match status" value="1"/>
</dbReference>
<dbReference type="RefSeq" id="WP_035616672.1">
    <property type="nucleotide sequence ID" value="NZ_ARYK01000004.1"/>
</dbReference>
<keyword evidence="3" id="KW-1185">Reference proteome</keyword>
<organism evidence="2 3">
    <name type="scientific">Hyphomonas johnsonii MHS-2</name>
    <dbReference type="NCBI Taxonomy" id="1280950"/>
    <lineage>
        <taxon>Bacteria</taxon>
        <taxon>Pseudomonadati</taxon>
        <taxon>Pseudomonadota</taxon>
        <taxon>Alphaproteobacteria</taxon>
        <taxon>Hyphomonadales</taxon>
        <taxon>Hyphomonadaceae</taxon>
        <taxon>Hyphomonas</taxon>
    </lineage>
</organism>
<evidence type="ECO:0000313" key="3">
    <source>
        <dbReference type="Proteomes" id="UP000025171"/>
    </source>
</evidence>
<evidence type="ECO:0000256" key="1">
    <source>
        <dbReference type="PROSITE-ProRule" id="PRU00510"/>
    </source>
</evidence>
<protein>
    <submittedName>
        <fullName evidence="2">DksA-type zinc finger protein</fullName>
    </submittedName>
</protein>
<dbReference type="AlphaFoldDB" id="A0A059FP99"/>
<dbReference type="STRING" id="1280950.HJO_10414"/>
<name>A0A059FP99_9PROT</name>
<gene>
    <name evidence="2" type="ORF">HJO_10414</name>
</gene>
<proteinExistence type="predicted"/>
<dbReference type="PATRIC" id="fig|1280950.3.peg.2083"/>
<dbReference type="EMBL" id="ARYK01000004">
    <property type="protein sequence ID" value="KCZ92442.1"/>
    <property type="molecule type" value="Genomic_DNA"/>
</dbReference>
<dbReference type="Gene3D" id="1.20.120.910">
    <property type="entry name" value="DksA, coiled-coil domain"/>
    <property type="match status" value="1"/>
</dbReference>
<reference evidence="2 3" key="1">
    <citation type="journal article" date="2014" name="Antonie Van Leeuwenhoek">
        <title>Hyphomonas beringensis sp. nov. and Hyphomonas chukchiensis sp. nov., isolated from surface seawater of the Bering Sea and Chukchi Sea.</title>
        <authorList>
            <person name="Li C."/>
            <person name="Lai Q."/>
            <person name="Li G."/>
            <person name="Dong C."/>
            <person name="Wang J."/>
            <person name="Liao Y."/>
            <person name="Shao Z."/>
        </authorList>
    </citation>
    <scope>NUCLEOTIDE SEQUENCE [LARGE SCALE GENOMIC DNA]</scope>
    <source>
        <strain evidence="2 3">MHS-2</strain>
    </source>
</reference>
<feature type="zinc finger region" description="dksA C4-type" evidence="1">
    <location>
        <begin position="53"/>
        <end position="77"/>
    </location>
</feature>
<evidence type="ECO:0000313" key="2">
    <source>
        <dbReference type="EMBL" id="KCZ92442.1"/>
    </source>
</evidence>